<proteinExistence type="inferred from homology"/>
<evidence type="ECO:0000259" key="4">
    <source>
        <dbReference type="Pfam" id="PF00593"/>
    </source>
</evidence>
<dbReference type="EMBL" id="BAAAFA010000002">
    <property type="protein sequence ID" value="GAA0813711.1"/>
    <property type="molecule type" value="Genomic_DNA"/>
</dbReference>
<dbReference type="PANTHER" id="PTHR47234">
    <property type="match status" value="1"/>
</dbReference>
<organism evidence="6 7">
    <name type="scientific">Colwellia asteriadis</name>
    <dbReference type="NCBI Taxonomy" id="517723"/>
    <lineage>
        <taxon>Bacteria</taxon>
        <taxon>Pseudomonadati</taxon>
        <taxon>Pseudomonadota</taxon>
        <taxon>Gammaproteobacteria</taxon>
        <taxon>Alteromonadales</taxon>
        <taxon>Colwelliaceae</taxon>
        <taxon>Colwellia</taxon>
    </lineage>
</organism>
<feature type="domain" description="TonB-dependent receptor plug" evidence="5">
    <location>
        <begin position="57"/>
        <end position="178"/>
    </location>
</feature>
<keyword evidence="6" id="KW-0675">Receptor</keyword>
<name>A0ABP3WDP8_9GAMM</name>
<evidence type="ECO:0000313" key="6">
    <source>
        <dbReference type="EMBL" id="GAA0813711.1"/>
    </source>
</evidence>
<keyword evidence="1" id="KW-1134">Transmembrane beta strand</keyword>
<evidence type="ECO:0000259" key="5">
    <source>
        <dbReference type="Pfam" id="PF07715"/>
    </source>
</evidence>
<keyword evidence="1 2" id="KW-0472">Membrane</keyword>
<accession>A0ABP3WDP8</accession>
<dbReference type="InterPro" id="IPR000531">
    <property type="entry name" value="Beta-barrel_TonB"/>
</dbReference>
<dbReference type="InterPro" id="IPR012910">
    <property type="entry name" value="Plug_dom"/>
</dbReference>
<dbReference type="Proteomes" id="UP001500021">
    <property type="component" value="Unassembled WGS sequence"/>
</dbReference>
<keyword evidence="1" id="KW-0813">Transport</keyword>
<dbReference type="InterPro" id="IPR039426">
    <property type="entry name" value="TonB-dep_rcpt-like"/>
</dbReference>
<protein>
    <submittedName>
        <fullName evidence="6">TonB-dependent receptor</fullName>
    </submittedName>
</protein>
<reference evidence="7" key="1">
    <citation type="journal article" date="2019" name="Int. J. Syst. Evol. Microbiol.">
        <title>The Global Catalogue of Microorganisms (GCM) 10K type strain sequencing project: providing services to taxonomists for standard genome sequencing and annotation.</title>
        <authorList>
            <consortium name="The Broad Institute Genomics Platform"/>
            <consortium name="The Broad Institute Genome Sequencing Center for Infectious Disease"/>
            <person name="Wu L."/>
            <person name="Ma J."/>
        </authorList>
    </citation>
    <scope>NUCLEOTIDE SEQUENCE [LARGE SCALE GENOMIC DNA]</scope>
    <source>
        <strain evidence="7">JCM 15608</strain>
    </source>
</reference>
<evidence type="ECO:0000256" key="2">
    <source>
        <dbReference type="RuleBase" id="RU003357"/>
    </source>
</evidence>
<feature type="signal peptide" evidence="3">
    <location>
        <begin position="1"/>
        <end position="25"/>
    </location>
</feature>
<comment type="similarity">
    <text evidence="1 2">Belongs to the TonB-dependent receptor family.</text>
</comment>
<keyword evidence="2" id="KW-0798">TonB box</keyword>
<gene>
    <name evidence="6" type="ORF">GCM10009111_09540</name>
</gene>
<sequence length="820" mass="89338">MKNTFKYGMLAFSIALSLGSASVVAAENEDKDISDSAKHSDIERIISIGTRISNRTVADSPSPIDIISSEAIKNSGATSTPDMLRKLAPSFNMNNTTTSDGQDLMRPATLRSLGPDQVLVLINGKRRHQQAVVAVQENVGRGSAGTDLSSIPMTAISHIEILRDGAAAQYGSDAIAGVINLVLKDTEGGTVWAQYGQTSEGDGESTEIGANYGLAIGEKGMLNLTFEYADNGEMNRATPTTWFGSIDEPRQLLLVGEAETEMSSLWANFSYELGEESELYAFGGFTSKEGESLGFYRPAADNRVWSSIYPDGVTPKLGSKSEDYSIAVGFRTQVSDWELDASIVTGENRFEFSNTESLNASYGPDSPTSAYDGALVYSQTTFNIDAVTEIDLGFYYETSFAFGAEYRIDGFAQEAGDEVTYARGDTYCAESVNPTGDPTMTNCTGGDITTPGMQGFQGYSPEMAIDNDRSSYALYFDTETSITEDWLVAAAVRYENYDDFGSTVIGKLSTHLSVTDNFAIRGSASTGYRAPGMQQANFTQRSISLDNGVLADLVTLRPNEALAGELGFKDLEEENSTNISFGIVYNIGNYSSTLDVYQINIDDRIVYSGNISRGINNDIDSFFDSHSGAGQALDGVKNVSVFTNAIDTETFGLDWVNQYTQELESMDIVYELSYHHNDNEVSNINTSSTIVPDDIVFNEGQKYLVETAQPQDRASLSAMFDLDNWSVTGRMTYYGEVTSASYGTPKNTWGAKSLFDVTAQWQLTESLQISGGILNLTDEYPDEWGSNGAPFTELGFKYGWTSFPFSLAGREYYLRASYSF</sequence>
<dbReference type="Pfam" id="PF00593">
    <property type="entry name" value="TonB_dep_Rec_b-barrel"/>
    <property type="match status" value="1"/>
</dbReference>
<dbReference type="RefSeq" id="WP_215978500.1">
    <property type="nucleotide sequence ID" value="NZ_BAAAFA010000002.1"/>
</dbReference>
<evidence type="ECO:0000256" key="1">
    <source>
        <dbReference type="PROSITE-ProRule" id="PRU01360"/>
    </source>
</evidence>
<comment type="caution">
    <text evidence="6">The sequence shown here is derived from an EMBL/GenBank/DDBJ whole genome shotgun (WGS) entry which is preliminary data.</text>
</comment>
<feature type="domain" description="TonB-dependent receptor-like beta-barrel" evidence="4">
    <location>
        <begin position="311"/>
        <end position="776"/>
    </location>
</feature>
<keyword evidence="7" id="KW-1185">Reference proteome</keyword>
<dbReference type="CDD" id="cd01347">
    <property type="entry name" value="ligand_gated_channel"/>
    <property type="match status" value="1"/>
</dbReference>
<keyword evidence="1" id="KW-0812">Transmembrane</keyword>
<dbReference type="PANTHER" id="PTHR47234:SF3">
    <property type="entry name" value="SECRETIN_TONB SHORT N-TERMINAL DOMAIN-CONTAINING PROTEIN"/>
    <property type="match status" value="1"/>
</dbReference>
<comment type="subcellular location">
    <subcellularLocation>
        <location evidence="1">Cell outer membrane</location>
        <topology evidence="1">Multi-pass membrane protein</topology>
    </subcellularLocation>
</comment>
<keyword evidence="1" id="KW-0998">Cell outer membrane</keyword>
<dbReference type="PROSITE" id="PS52016">
    <property type="entry name" value="TONB_DEPENDENT_REC_3"/>
    <property type="match status" value="1"/>
</dbReference>
<evidence type="ECO:0000313" key="7">
    <source>
        <dbReference type="Proteomes" id="UP001500021"/>
    </source>
</evidence>
<dbReference type="Pfam" id="PF07715">
    <property type="entry name" value="Plug"/>
    <property type="match status" value="1"/>
</dbReference>
<keyword evidence="3" id="KW-0732">Signal</keyword>
<feature type="chain" id="PRO_5047121601" evidence="3">
    <location>
        <begin position="26"/>
        <end position="820"/>
    </location>
</feature>
<evidence type="ECO:0000256" key="3">
    <source>
        <dbReference type="SAM" id="SignalP"/>
    </source>
</evidence>